<sequence>MTKGIRILMVDDEAQFRATTQKILQKKGFETIMAATGEEALEQLTEKPDVVVLDVKMPGMDGHEVLRKIKERQPDLPVIMLTGHGKMPSAKEALAQGAFDYLSKPCDIDLLSSKVDEAFRFAGHDKPREEKLVRDAMVPIGEYTTIDEQQSVGEAVKQLRASFGAAACTSRLMETGHRSIVVFDRQGRIKGVLAILDLLRAIMPAYLAAPKPSMADAIQYSPMFWRGAFNREVALLAKRPVSEIMSPVPETINDDANLMEAAYSFVTRALRRMVVMRGGEVVGILREQDLFFEIERVLRP</sequence>
<gene>
    <name evidence="9" type="ORF">MRX98_06605</name>
</gene>
<feature type="modified residue" description="4-aspartylphosphate" evidence="5">
    <location>
        <position position="54"/>
    </location>
</feature>
<dbReference type="InterPro" id="IPR000644">
    <property type="entry name" value="CBS_dom"/>
</dbReference>
<evidence type="ECO:0000256" key="6">
    <source>
        <dbReference type="PROSITE-ProRule" id="PRU00703"/>
    </source>
</evidence>
<dbReference type="InterPro" id="IPR046342">
    <property type="entry name" value="CBS_dom_sf"/>
</dbReference>
<dbReference type="Gene3D" id="3.10.580.10">
    <property type="entry name" value="CBS-domain"/>
    <property type="match status" value="1"/>
</dbReference>
<reference evidence="9" key="1">
    <citation type="submission" date="2022-04" db="EMBL/GenBank/DDBJ databases">
        <title>Desulfatitalea alkaliphila sp. nov., a novel anaerobic sulfate-reducing bacterium isolated from terrestrial mud volcano, Taman Peninsula, Russia.</title>
        <authorList>
            <person name="Khomyakova M.A."/>
            <person name="Merkel A.Y."/>
            <person name="Slobodkin A.I."/>
        </authorList>
    </citation>
    <scope>NUCLEOTIDE SEQUENCE</scope>
    <source>
        <strain evidence="9">M08but</strain>
    </source>
</reference>
<feature type="domain" description="CBS" evidence="8">
    <location>
        <begin position="137"/>
        <end position="213"/>
    </location>
</feature>
<evidence type="ECO:0000313" key="10">
    <source>
        <dbReference type="Proteomes" id="UP001165427"/>
    </source>
</evidence>
<dbReference type="GO" id="GO:0000160">
    <property type="term" value="P:phosphorelay signal transduction system"/>
    <property type="evidence" value="ECO:0007669"/>
    <property type="project" value="UniProtKB-KW"/>
</dbReference>
<keyword evidence="1 5" id="KW-0597">Phosphoprotein</keyword>
<comment type="caution">
    <text evidence="9">The sequence shown here is derived from an EMBL/GenBank/DDBJ whole genome shotgun (WGS) entry which is preliminary data.</text>
</comment>
<evidence type="ECO:0000256" key="4">
    <source>
        <dbReference type="ARBA" id="ARBA00023163"/>
    </source>
</evidence>
<organism evidence="9 10">
    <name type="scientific">Desulfatitalea alkaliphila</name>
    <dbReference type="NCBI Taxonomy" id="2929485"/>
    <lineage>
        <taxon>Bacteria</taxon>
        <taxon>Pseudomonadati</taxon>
        <taxon>Thermodesulfobacteriota</taxon>
        <taxon>Desulfobacteria</taxon>
        <taxon>Desulfobacterales</taxon>
        <taxon>Desulfosarcinaceae</taxon>
        <taxon>Desulfatitalea</taxon>
    </lineage>
</organism>
<dbReference type="SUPFAM" id="SSF52172">
    <property type="entry name" value="CheY-like"/>
    <property type="match status" value="1"/>
</dbReference>
<dbReference type="AlphaFoldDB" id="A0AA41R0X0"/>
<evidence type="ECO:0000259" key="8">
    <source>
        <dbReference type="PROSITE" id="PS51371"/>
    </source>
</evidence>
<proteinExistence type="predicted"/>
<evidence type="ECO:0000256" key="1">
    <source>
        <dbReference type="ARBA" id="ARBA00022553"/>
    </source>
</evidence>
<evidence type="ECO:0000256" key="2">
    <source>
        <dbReference type="ARBA" id="ARBA00023012"/>
    </source>
</evidence>
<dbReference type="PROSITE" id="PS50110">
    <property type="entry name" value="RESPONSE_REGULATORY"/>
    <property type="match status" value="1"/>
</dbReference>
<keyword evidence="3" id="KW-0805">Transcription regulation</keyword>
<evidence type="ECO:0000256" key="3">
    <source>
        <dbReference type="ARBA" id="ARBA00023015"/>
    </source>
</evidence>
<keyword evidence="2" id="KW-0902">Two-component regulatory system</keyword>
<keyword evidence="4" id="KW-0804">Transcription</keyword>
<keyword evidence="6" id="KW-0129">CBS domain</keyword>
<dbReference type="Pfam" id="PF00072">
    <property type="entry name" value="Response_reg"/>
    <property type="match status" value="1"/>
</dbReference>
<name>A0AA41R0X0_9BACT</name>
<dbReference type="SMART" id="SM00448">
    <property type="entry name" value="REC"/>
    <property type="match status" value="1"/>
</dbReference>
<keyword evidence="10" id="KW-1185">Reference proteome</keyword>
<dbReference type="InterPro" id="IPR011006">
    <property type="entry name" value="CheY-like_superfamily"/>
</dbReference>
<dbReference type="PROSITE" id="PS51371">
    <property type="entry name" value="CBS"/>
    <property type="match status" value="2"/>
</dbReference>
<dbReference type="RefSeq" id="WP_246904120.1">
    <property type="nucleotide sequence ID" value="NZ_JALJRB010000005.1"/>
</dbReference>
<evidence type="ECO:0000256" key="5">
    <source>
        <dbReference type="PROSITE-ProRule" id="PRU00169"/>
    </source>
</evidence>
<evidence type="ECO:0000259" key="7">
    <source>
        <dbReference type="PROSITE" id="PS50110"/>
    </source>
</evidence>
<dbReference type="SMART" id="SM00116">
    <property type="entry name" value="CBS"/>
    <property type="match status" value="2"/>
</dbReference>
<feature type="domain" description="CBS" evidence="8">
    <location>
        <begin position="245"/>
        <end position="300"/>
    </location>
</feature>
<dbReference type="FunFam" id="3.40.50.2300:FF:000018">
    <property type="entry name" value="DNA-binding transcriptional regulator NtrC"/>
    <property type="match status" value="1"/>
</dbReference>
<accession>A0AA41R0X0</accession>
<dbReference type="PANTHER" id="PTHR44591:SF3">
    <property type="entry name" value="RESPONSE REGULATORY DOMAIN-CONTAINING PROTEIN"/>
    <property type="match status" value="1"/>
</dbReference>
<dbReference type="SUPFAM" id="SSF54631">
    <property type="entry name" value="CBS-domain pair"/>
    <property type="match status" value="1"/>
</dbReference>
<dbReference type="Pfam" id="PF00571">
    <property type="entry name" value="CBS"/>
    <property type="match status" value="2"/>
</dbReference>
<dbReference type="InterPro" id="IPR050595">
    <property type="entry name" value="Bact_response_regulator"/>
</dbReference>
<protein>
    <submittedName>
        <fullName evidence="9">Response regulator</fullName>
    </submittedName>
</protein>
<dbReference type="Proteomes" id="UP001165427">
    <property type="component" value="Unassembled WGS sequence"/>
</dbReference>
<dbReference type="Gene3D" id="3.40.50.2300">
    <property type="match status" value="1"/>
</dbReference>
<evidence type="ECO:0000313" key="9">
    <source>
        <dbReference type="EMBL" id="MCJ8500239.1"/>
    </source>
</evidence>
<dbReference type="CDD" id="cd02205">
    <property type="entry name" value="CBS_pair_SF"/>
    <property type="match status" value="1"/>
</dbReference>
<dbReference type="InterPro" id="IPR001789">
    <property type="entry name" value="Sig_transdc_resp-reg_receiver"/>
</dbReference>
<feature type="domain" description="Response regulatory" evidence="7">
    <location>
        <begin position="6"/>
        <end position="119"/>
    </location>
</feature>
<dbReference type="PANTHER" id="PTHR44591">
    <property type="entry name" value="STRESS RESPONSE REGULATOR PROTEIN 1"/>
    <property type="match status" value="1"/>
</dbReference>
<dbReference type="EMBL" id="JALJRB010000005">
    <property type="protein sequence ID" value="MCJ8500239.1"/>
    <property type="molecule type" value="Genomic_DNA"/>
</dbReference>